<organism evidence="2 3">
    <name type="scientific">Stappia sediminis</name>
    <dbReference type="NCBI Taxonomy" id="2692190"/>
    <lineage>
        <taxon>Bacteria</taxon>
        <taxon>Pseudomonadati</taxon>
        <taxon>Pseudomonadota</taxon>
        <taxon>Alphaproteobacteria</taxon>
        <taxon>Hyphomicrobiales</taxon>
        <taxon>Stappiaceae</taxon>
        <taxon>Stappia</taxon>
    </lineage>
</organism>
<feature type="compositionally biased region" description="Low complexity" evidence="1">
    <location>
        <begin position="22"/>
        <end position="32"/>
    </location>
</feature>
<sequence>MTNEGNDGSTAAGGGETRAEKPANPAARRGAGRPPGAGAGKPVKRPGPVAWDEARRDHETHGVSFTEIADRLGVAYKSVAARAKADGWLVGADARAILIAGDPRRMRQLVNRLYRAFDVEIGRLEKRLGLSAGETAPEPAEGADAVAEAEKTARTLSSLARTLDTLIELRSSLPESEEDSGKGADDLRQELAERLERIRRDG</sequence>
<evidence type="ECO:0000313" key="3">
    <source>
        <dbReference type="Proteomes" id="UP000433101"/>
    </source>
</evidence>
<protein>
    <submittedName>
        <fullName evidence="2">Uncharacterized protein</fullName>
    </submittedName>
</protein>
<dbReference type="AlphaFoldDB" id="A0A7X3S8F0"/>
<feature type="region of interest" description="Disordered" evidence="1">
    <location>
        <begin position="1"/>
        <end position="49"/>
    </location>
</feature>
<dbReference type="Proteomes" id="UP000433101">
    <property type="component" value="Unassembled WGS sequence"/>
</dbReference>
<reference evidence="2 3" key="1">
    <citation type="submission" date="2019-12" db="EMBL/GenBank/DDBJ databases">
        <authorList>
            <person name="Li M."/>
        </authorList>
    </citation>
    <scope>NUCLEOTIDE SEQUENCE [LARGE SCALE GENOMIC DNA]</scope>
    <source>
        <strain evidence="2 3">GBMRC 2046</strain>
    </source>
</reference>
<name>A0A7X3S8F0_9HYPH</name>
<dbReference type="RefSeq" id="WP_160775973.1">
    <property type="nucleotide sequence ID" value="NZ_WUMV01000006.1"/>
</dbReference>
<evidence type="ECO:0000256" key="1">
    <source>
        <dbReference type="SAM" id="MobiDB-lite"/>
    </source>
</evidence>
<evidence type="ECO:0000313" key="2">
    <source>
        <dbReference type="EMBL" id="MXN65714.1"/>
    </source>
</evidence>
<dbReference type="EMBL" id="WUMV01000006">
    <property type="protein sequence ID" value="MXN65714.1"/>
    <property type="molecule type" value="Genomic_DNA"/>
</dbReference>
<accession>A0A7X3S8F0</accession>
<proteinExistence type="predicted"/>
<keyword evidence="3" id="KW-1185">Reference proteome</keyword>
<comment type="caution">
    <text evidence="2">The sequence shown here is derived from an EMBL/GenBank/DDBJ whole genome shotgun (WGS) entry which is preliminary data.</text>
</comment>
<gene>
    <name evidence="2" type="ORF">GR183_12435</name>
</gene>